<reference evidence="8 9" key="1">
    <citation type="submission" date="2019-03" db="EMBL/GenBank/DDBJ databases">
        <title>Draft genome sequences of novel Actinobacteria.</title>
        <authorList>
            <person name="Sahin N."/>
            <person name="Ay H."/>
            <person name="Saygin H."/>
        </authorList>
    </citation>
    <scope>NUCLEOTIDE SEQUENCE [LARGE SCALE GENOMIC DNA]</scope>
    <source>
        <strain evidence="8 9">5K548</strain>
    </source>
</reference>
<evidence type="ECO:0000313" key="8">
    <source>
        <dbReference type="EMBL" id="TDD81073.1"/>
    </source>
</evidence>
<evidence type="ECO:0000313" key="9">
    <source>
        <dbReference type="Proteomes" id="UP000294723"/>
    </source>
</evidence>
<name>A0A4R5B7L0_9PSEU</name>
<organism evidence="8 9">
    <name type="scientific">Saccharopolyspora karakumensis</name>
    <dbReference type="NCBI Taxonomy" id="2530386"/>
    <lineage>
        <taxon>Bacteria</taxon>
        <taxon>Bacillati</taxon>
        <taxon>Actinomycetota</taxon>
        <taxon>Actinomycetes</taxon>
        <taxon>Pseudonocardiales</taxon>
        <taxon>Pseudonocardiaceae</taxon>
        <taxon>Saccharopolyspora</taxon>
    </lineage>
</organism>
<feature type="transmembrane region" description="Helical" evidence="7">
    <location>
        <begin position="116"/>
        <end position="134"/>
    </location>
</feature>
<dbReference type="GO" id="GO:0005886">
    <property type="term" value="C:plasma membrane"/>
    <property type="evidence" value="ECO:0007669"/>
    <property type="project" value="UniProtKB-SubCell"/>
</dbReference>
<evidence type="ECO:0000256" key="3">
    <source>
        <dbReference type="ARBA" id="ARBA00022475"/>
    </source>
</evidence>
<keyword evidence="6 7" id="KW-0472">Membrane</keyword>
<feature type="transmembrane region" description="Helical" evidence="7">
    <location>
        <begin position="181"/>
        <end position="201"/>
    </location>
</feature>
<feature type="transmembrane region" description="Helical" evidence="7">
    <location>
        <begin position="78"/>
        <end position="96"/>
    </location>
</feature>
<evidence type="ECO:0000256" key="5">
    <source>
        <dbReference type="ARBA" id="ARBA00022989"/>
    </source>
</evidence>
<proteinExistence type="inferred from homology"/>
<keyword evidence="5 7" id="KW-1133">Transmembrane helix</keyword>
<feature type="transmembrane region" description="Helical" evidence="7">
    <location>
        <begin position="146"/>
        <end position="166"/>
    </location>
</feature>
<dbReference type="EMBL" id="SMLA01000083">
    <property type="protein sequence ID" value="TDD81073.1"/>
    <property type="molecule type" value="Genomic_DNA"/>
</dbReference>
<evidence type="ECO:0000256" key="6">
    <source>
        <dbReference type="ARBA" id="ARBA00023136"/>
    </source>
</evidence>
<dbReference type="AlphaFoldDB" id="A0A4R5B7L0"/>
<protein>
    <submittedName>
        <fullName evidence="8">Polysulfide reductase</fullName>
    </submittedName>
</protein>
<dbReference type="Pfam" id="PF03916">
    <property type="entry name" value="NrfD"/>
    <property type="match status" value="1"/>
</dbReference>
<dbReference type="InterPro" id="IPR005614">
    <property type="entry name" value="NrfD-like"/>
</dbReference>
<sequence>MAARCRGRAHRRRAHRRIVPREEKVTSYYGRPVLKEPVWKVPDVPAYLYLGGMAGASSTMALLADLTGRRRLARAGRLAAAVGATTSVGFLVHDLGRPMRFLAMLRVLKPTSPLSVGSWILAPFSGLAGAAAASELTGLLPLPGRAAGAVAGVIAPAMTTYTAVLLSDTAVPGWHEGYRELPFVFAGSAVSSAGAVGMVVAPTESRPARRMAVAGAVLELAASRRMESRLGLAAEAYRTGRAGRVLRTARAATAVGAGLALVAGRSRAAALAAGGCLTLGAIATRFGVFEAGRETARDPRYVVEPQRERVGEAGSSVRGQQH</sequence>
<evidence type="ECO:0000256" key="7">
    <source>
        <dbReference type="SAM" id="Phobius"/>
    </source>
</evidence>
<comment type="similarity">
    <text evidence="2">Belongs to the NrfD family.</text>
</comment>
<comment type="caution">
    <text evidence="8">The sequence shown here is derived from an EMBL/GenBank/DDBJ whole genome shotgun (WGS) entry which is preliminary data.</text>
</comment>
<keyword evidence="9" id="KW-1185">Reference proteome</keyword>
<evidence type="ECO:0000256" key="4">
    <source>
        <dbReference type="ARBA" id="ARBA00022692"/>
    </source>
</evidence>
<gene>
    <name evidence="8" type="ORF">E1202_29600</name>
</gene>
<keyword evidence="4 7" id="KW-0812">Transmembrane</keyword>
<dbReference type="Proteomes" id="UP000294723">
    <property type="component" value="Unassembled WGS sequence"/>
</dbReference>
<dbReference type="Gene3D" id="1.20.1630.10">
    <property type="entry name" value="Formate dehydrogenase/DMSO reductase domain"/>
    <property type="match status" value="1"/>
</dbReference>
<evidence type="ECO:0000256" key="2">
    <source>
        <dbReference type="ARBA" id="ARBA00008929"/>
    </source>
</evidence>
<evidence type="ECO:0000256" key="1">
    <source>
        <dbReference type="ARBA" id="ARBA00004651"/>
    </source>
</evidence>
<comment type="subcellular location">
    <subcellularLocation>
        <location evidence="1">Cell membrane</location>
        <topology evidence="1">Multi-pass membrane protein</topology>
    </subcellularLocation>
</comment>
<keyword evidence="3" id="KW-1003">Cell membrane</keyword>
<accession>A0A4R5B7L0</accession>